<evidence type="ECO:0000313" key="2">
    <source>
        <dbReference type="Proteomes" id="UP001060085"/>
    </source>
</evidence>
<accession>A0ACB9ZRT1</accession>
<gene>
    <name evidence="1" type="ORF">M9H77_36148</name>
</gene>
<organism evidence="1 2">
    <name type="scientific">Catharanthus roseus</name>
    <name type="common">Madagascar periwinkle</name>
    <name type="synonym">Vinca rosea</name>
    <dbReference type="NCBI Taxonomy" id="4058"/>
    <lineage>
        <taxon>Eukaryota</taxon>
        <taxon>Viridiplantae</taxon>
        <taxon>Streptophyta</taxon>
        <taxon>Embryophyta</taxon>
        <taxon>Tracheophyta</taxon>
        <taxon>Spermatophyta</taxon>
        <taxon>Magnoliopsida</taxon>
        <taxon>eudicotyledons</taxon>
        <taxon>Gunneridae</taxon>
        <taxon>Pentapetalae</taxon>
        <taxon>asterids</taxon>
        <taxon>lamiids</taxon>
        <taxon>Gentianales</taxon>
        <taxon>Apocynaceae</taxon>
        <taxon>Rauvolfioideae</taxon>
        <taxon>Vinceae</taxon>
        <taxon>Catharanthinae</taxon>
        <taxon>Catharanthus</taxon>
    </lineage>
</organism>
<protein>
    <submittedName>
        <fullName evidence="1">Uncharacterized protein</fullName>
    </submittedName>
</protein>
<dbReference type="EMBL" id="CM044708">
    <property type="protein sequence ID" value="KAI5650143.1"/>
    <property type="molecule type" value="Genomic_DNA"/>
</dbReference>
<proteinExistence type="predicted"/>
<name>A0ACB9ZRT1_CATRO</name>
<reference evidence="2" key="1">
    <citation type="journal article" date="2023" name="Nat. Plants">
        <title>Single-cell RNA sequencing provides a high-resolution roadmap for understanding the multicellular compartmentation of specialized metabolism.</title>
        <authorList>
            <person name="Sun S."/>
            <person name="Shen X."/>
            <person name="Li Y."/>
            <person name="Li Y."/>
            <person name="Wang S."/>
            <person name="Li R."/>
            <person name="Zhang H."/>
            <person name="Shen G."/>
            <person name="Guo B."/>
            <person name="Wei J."/>
            <person name="Xu J."/>
            <person name="St-Pierre B."/>
            <person name="Chen S."/>
            <person name="Sun C."/>
        </authorList>
    </citation>
    <scope>NUCLEOTIDE SEQUENCE [LARGE SCALE GENOMIC DNA]</scope>
</reference>
<evidence type="ECO:0000313" key="1">
    <source>
        <dbReference type="EMBL" id="KAI5650143.1"/>
    </source>
</evidence>
<comment type="caution">
    <text evidence="1">The sequence shown here is derived from an EMBL/GenBank/DDBJ whole genome shotgun (WGS) entry which is preliminary data.</text>
</comment>
<sequence length="159" mass="17765">MGLLIGVFFIIIGLIILNWSKDPGEPVADHPWLLEFAGQLSYYPVDDNTPTRYWVSLWTAARIGVSAHFFLIGISFPLISLFVLLFCLGFVIPVCGWLLLGVEERVEELQENSAVVETSLLVSRTLGMEDSPSWAKEPLVDDGVESQPKKTFLPIEVTR</sequence>
<keyword evidence="2" id="KW-1185">Reference proteome</keyword>
<dbReference type="Proteomes" id="UP001060085">
    <property type="component" value="Linkage Group LG08"/>
</dbReference>